<feature type="region of interest" description="Disordered" evidence="1">
    <location>
        <begin position="1"/>
        <end position="49"/>
    </location>
</feature>
<keyword evidence="3" id="KW-1185">Reference proteome</keyword>
<organism evidence="2 3">
    <name type="scientific">Ceratopteris richardii</name>
    <name type="common">Triangle waterfern</name>
    <dbReference type="NCBI Taxonomy" id="49495"/>
    <lineage>
        <taxon>Eukaryota</taxon>
        <taxon>Viridiplantae</taxon>
        <taxon>Streptophyta</taxon>
        <taxon>Embryophyta</taxon>
        <taxon>Tracheophyta</taxon>
        <taxon>Polypodiopsida</taxon>
        <taxon>Polypodiidae</taxon>
        <taxon>Polypodiales</taxon>
        <taxon>Pteridineae</taxon>
        <taxon>Pteridaceae</taxon>
        <taxon>Parkerioideae</taxon>
        <taxon>Ceratopteris</taxon>
    </lineage>
</organism>
<dbReference type="PANTHER" id="PTHR36709">
    <property type="entry name" value="OS02G0604100 PROTEIN"/>
    <property type="match status" value="1"/>
</dbReference>
<comment type="caution">
    <text evidence="2">The sequence shown here is derived from an EMBL/GenBank/DDBJ whole genome shotgun (WGS) entry which is preliminary data.</text>
</comment>
<evidence type="ECO:0000313" key="2">
    <source>
        <dbReference type="EMBL" id="KAH7444631.1"/>
    </source>
</evidence>
<evidence type="ECO:0000313" key="3">
    <source>
        <dbReference type="Proteomes" id="UP000825935"/>
    </source>
</evidence>
<sequence length="124" mass="14184">MNKFNQSRRSLLKEKRAKRDAQRRLKSGNASLKVQANRPSHTMSGKQRRKLLRTWRRTHGAIEGALASLQDSEMIAVDEGVQSQSEQVQKVHKVHVKKKARLMLKKAKKQAAKQGNLNEDAMMQ</sequence>
<dbReference type="Proteomes" id="UP000825935">
    <property type="component" value="Chromosome 2"/>
</dbReference>
<protein>
    <submittedName>
        <fullName evidence="2">Uncharacterized protein</fullName>
    </submittedName>
</protein>
<dbReference type="AlphaFoldDB" id="A0A8T2V800"/>
<dbReference type="PANTHER" id="PTHR36709:SF1">
    <property type="entry name" value="OS02G0604100 PROTEIN"/>
    <property type="match status" value="1"/>
</dbReference>
<dbReference type="EMBL" id="CM035407">
    <property type="protein sequence ID" value="KAH7444632.1"/>
    <property type="molecule type" value="Genomic_DNA"/>
</dbReference>
<feature type="compositionally biased region" description="Polar residues" evidence="1">
    <location>
        <begin position="28"/>
        <end position="45"/>
    </location>
</feature>
<proteinExistence type="predicted"/>
<reference evidence="2" key="1">
    <citation type="submission" date="2021-08" db="EMBL/GenBank/DDBJ databases">
        <title>WGS assembly of Ceratopteris richardii.</title>
        <authorList>
            <person name="Marchant D.B."/>
            <person name="Chen G."/>
            <person name="Jenkins J."/>
            <person name="Shu S."/>
            <person name="Leebens-Mack J."/>
            <person name="Grimwood J."/>
            <person name="Schmutz J."/>
            <person name="Soltis P."/>
            <person name="Soltis D."/>
            <person name="Chen Z.-H."/>
        </authorList>
    </citation>
    <scope>NUCLEOTIDE SEQUENCE</scope>
    <source>
        <strain evidence="2">Whitten #5841</strain>
        <tissue evidence="2">Leaf</tissue>
    </source>
</reference>
<name>A0A8T2V800_CERRI</name>
<feature type="compositionally biased region" description="Basic and acidic residues" evidence="1">
    <location>
        <begin position="11"/>
        <end position="23"/>
    </location>
</feature>
<evidence type="ECO:0000256" key="1">
    <source>
        <dbReference type="SAM" id="MobiDB-lite"/>
    </source>
</evidence>
<gene>
    <name evidence="2" type="ORF">KP509_02G085900</name>
</gene>
<accession>A0A8T2V800</accession>
<dbReference type="EMBL" id="CM035407">
    <property type="protein sequence ID" value="KAH7444631.1"/>
    <property type="molecule type" value="Genomic_DNA"/>
</dbReference>
<dbReference type="OMA" id="KTQDANR"/>